<dbReference type="Pfam" id="PF01926">
    <property type="entry name" value="MMR_HSR1"/>
    <property type="match status" value="1"/>
</dbReference>
<protein>
    <recommendedName>
        <fullName evidence="10">tRNA modification GTPase MnmE</fullName>
        <ecNumber evidence="10">3.6.-.-</ecNumber>
    </recommendedName>
</protein>
<feature type="binding site" evidence="10">
    <location>
        <begin position="275"/>
        <end position="278"/>
    </location>
    <ligand>
        <name>GTP</name>
        <dbReference type="ChEBI" id="CHEBI:37565"/>
    </ligand>
</feature>
<dbReference type="CDD" id="cd14858">
    <property type="entry name" value="TrmE_N"/>
    <property type="match status" value="1"/>
</dbReference>
<dbReference type="SUPFAM" id="SSF52540">
    <property type="entry name" value="P-loop containing nucleoside triphosphate hydrolases"/>
    <property type="match status" value="1"/>
</dbReference>
<dbReference type="InterPro" id="IPR027417">
    <property type="entry name" value="P-loop_NTPase"/>
</dbReference>
<comment type="caution">
    <text evidence="10">Lacks conserved residue(s) required for the propagation of feature annotation.</text>
</comment>
<feature type="binding site" evidence="10">
    <location>
        <position position="126"/>
    </location>
    <ligand>
        <name>(6S)-5-formyl-5,6,7,8-tetrahydrofolate</name>
        <dbReference type="ChEBI" id="CHEBI:57457"/>
    </ligand>
</feature>
<evidence type="ECO:0000256" key="10">
    <source>
        <dbReference type="HAMAP-Rule" id="MF_00379"/>
    </source>
</evidence>
<feature type="domain" description="TrmE-type G" evidence="12">
    <location>
        <begin position="221"/>
        <end position="380"/>
    </location>
</feature>
<dbReference type="InterPro" id="IPR031168">
    <property type="entry name" value="G_TrmE"/>
</dbReference>
<comment type="subunit">
    <text evidence="10">Homodimer. Heterotetramer of two MnmE and two MnmG subunits.</text>
</comment>
<reference evidence="13" key="1">
    <citation type="submission" date="2020-10" db="EMBL/GenBank/DDBJ databases">
        <authorList>
            <person name="Gilroy R."/>
        </authorList>
    </citation>
    <scope>NUCLEOTIDE SEQUENCE</scope>
    <source>
        <strain evidence="13">ChiSxjej2B14-6234</strain>
    </source>
</reference>
<dbReference type="PROSITE" id="PS51709">
    <property type="entry name" value="G_TRME"/>
    <property type="match status" value="1"/>
</dbReference>
<dbReference type="InterPro" id="IPR005225">
    <property type="entry name" value="Small_GTP-bd"/>
</dbReference>
<accession>A0A9D0ZAM6</accession>
<evidence type="ECO:0000256" key="7">
    <source>
        <dbReference type="ARBA" id="ARBA00022842"/>
    </source>
</evidence>
<name>A0A9D0ZAM6_9FIRM</name>
<feature type="binding site" evidence="10">
    <location>
        <begin position="231"/>
        <end position="236"/>
    </location>
    <ligand>
        <name>GTP</name>
        <dbReference type="ChEBI" id="CHEBI:37565"/>
    </ligand>
</feature>
<evidence type="ECO:0000259" key="12">
    <source>
        <dbReference type="PROSITE" id="PS51709"/>
    </source>
</evidence>
<keyword evidence="9 10" id="KW-0342">GTP-binding</keyword>
<comment type="similarity">
    <text evidence="1 10 11">Belongs to the TRAFAC class TrmE-Era-EngA-EngB-Septin-like GTPase superfamily. TrmE GTPase family.</text>
</comment>
<sequence length="456" mass="48825">MLIRTDTIAALATPEGEGGIAIVRVSGAQAADVVARVFRAACGRPPQAWSHARMYYGHVMDGDERVDEGMAVLMRAPHSYTREDVCEIQFHGGRMQVRRVLSLLLRAGARAAEPGEFTRRAFLNGRIDLSQAEAVMRLIASSSERGSREAMRQLEGGVSHFVARARAEIVSLLAGVSAAVDFPDEVDEDEAAGDLRARALSLCELLRRACDERSGRIAQEGLNVVIAGRPNVGKSSLLNALLREERAIVTDLPGTTRDVLTESILLRGLRVNLSDTAGLRETQDVVEAIGVSRARTAMERADVLLVVLDGSQPLSGEDEALLRAPSAARKLVVLNKSDLKQAVDEARVRALCPGAQVLTLCAQRGEGVDALCERLLSFAPEDGAQTATLTQARHVQAARGACQALEDAVAAIDAGLPLDVTAVDLTRAMHILGEITGETLDEDVIDRVFATFCVGK</sequence>
<feature type="binding site" evidence="10">
    <location>
        <position position="231"/>
    </location>
    <ligand>
        <name>K(+)</name>
        <dbReference type="ChEBI" id="CHEBI:29103"/>
    </ligand>
</feature>
<dbReference type="NCBIfam" id="TIGR00231">
    <property type="entry name" value="small_GTP"/>
    <property type="match status" value="1"/>
</dbReference>
<dbReference type="GO" id="GO:0042802">
    <property type="term" value="F:identical protein binding"/>
    <property type="evidence" value="ECO:0007669"/>
    <property type="project" value="UniProtKB-ARBA"/>
</dbReference>
<dbReference type="PANTHER" id="PTHR42714:SF2">
    <property type="entry name" value="TRNA MODIFICATION GTPASE GTPBP3, MITOCHONDRIAL"/>
    <property type="match status" value="1"/>
</dbReference>
<evidence type="ECO:0000256" key="4">
    <source>
        <dbReference type="ARBA" id="ARBA00022723"/>
    </source>
</evidence>
<dbReference type="NCBIfam" id="TIGR00450">
    <property type="entry name" value="mnmE_trmE_thdF"/>
    <property type="match status" value="1"/>
</dbReference>
<evidence type="ECO:0000313" key="14">
    <source>
        <dbReference type="Proteomes" id="UP000886887"/>
    </source>
</evidence>
<feature type="binding site" evidence="10">
    <location>
        <begin position="250"/>
        <end position="256"/>
    </location>
    <ligand>
        <name>GTP</name>
        <dbReference type="ChEBI" id="CHEBI:37565"/>
    </ligand>
</feature>
<dbReference type="InterPro" id="IPR018948">
    <property type="entry name" value="GTP-bd_TrmE_N"/>
</dbReference>
<dbReference type="InterPro" id="IPR025867">
    <property type="entry name" value="MnmE_helical"/>
</dbReference>
<dbReference type="PANTHER" id="PTHR42714">
    <property type="entry name" value="TRNA MODIFICATION GTPASE GTPBP3"/>
    <property type="match status" value="1"/>
</dbReference>
<organism evidence="13 14">
    <name type="scientific">Candidatus Onthenecus intestinigallinarum</name>
    <dbReference type="NCBI Taxonomy" id="2840875"/>
    <lineage>
        <taxon>Bacteria</taxon>
        <taxon>Bacillati</taxon>
        <taxon>Bacillota</taxon>
        <taxon>Clostridia</taxon>
        <taxon>Eubacteriales</taxon>
        <taxon>Candidatus Onthenecus</taxon>
    </lineage>
</organism>
<keyword evidence="8 10" id="KW-0630">Potassium</keyword>
<dbReference type="GO" id="GO:0046872">
    <property type="term" value="F:metal ion binding"/>
    <property type="evidence" value="ECO:0007669"/>
    <property type="project" value="UniProtKB-KW"/>
</dbReference>
<dbReference type="GO" id="GO:0005829">
    <property type="term" value="C:cytosol"/>
    <property type="evidence" value="ECO:0007669"/>
    <property type="project" value="TreeGrafter"/>
</dbReference>
<dbReference type="EC" id="3.6.-.-" evidence="10"/>
<gene>
    <name evidence="10 13" type="primary">mnmE</name>
    <name evidence="10" type="synonym">trmE</name>
    <name evidence="13" type="ORF">IAB73_07450</name>
</gene>
<keyword evidence="3 10" id="KW-0819">tRNA processing</keyword>
<evidence type="ECO:0000256" key="5">
    <source>
        <dbReference type="ARBA" id="ARBA00022741"/>
    </source>
</evidence>
<comment type="caution">
    <text evidence="13">The sequence shown here is derived from an EMBL/GenBank/DDBJ whole genome shotgun (WGS) entry which is preliminary data.</text>
</comment>
<keyword evidence="4 10" id="KW-0479">Metal-binding</keyword>
<dbReference type="Proteomes" id="UP000886887">
    <property type="component" value="Unassembled WGS sequence"/>
</dbReference>
<comment type="subcellular location">
    <subcellularLocation>
        <location evidence="10">Cytoplasm</location>
    </subcellularLocation>
</comment>
<dbReference type="AlphaFoldDB" id="A0A9D0ZAM6"/>
<evidence type="ECO:0000256" key="3">
    <source>
        <dbReference type="ARBA" id="ARBA00022694"/>
    </source>
</evidence>
<evidence type="ECO:0000256" key="9">
    <source>
        <dbReference type="ARBA" id="ARBA00023134"/>
    </source>
</evidence>
<feature type="binding site" evidence="10">
    <location>
        <position position="235"/>
    </location>
    <ligand>
        <name>Mg(2+)</name>
        <dbReference type="ChEBI" id="CHEBI:18420"/>
    </ligand>
</feature>
<dbReference type="HAMAP" id="MF_00379">
    <property type="entry name" value="GTPase_MnmE"/>
    <property type="match status" value="1"/>
</dbReference>
<dbReference type="GO" id="GO:0030488">
    <property type="term" value="P:tRNA methylation"/>
    <property type="evidence" value="ECO:0007669"/>
    <property type="project" value="TreeGrafter"/>
</dbReference>
<dbReference type="GO" id="GO:0003924">
    <property type="term" value="F:GTPase activity"/>
    <property type="evidence" value="ECO:0007669"/>
    <property type="project" value="UniProtKB-UniRule"/>
</dbReference>
<comment type="function">
    <text evidence="10">Exhibits a very high intrinsic GTPase hydrolysis rate. Involved in the addition of a carboxymethylaminomethyl (cmnm) group at the wobble position (U34) of certain tRNAs, forming tRNA-cmnm(5)s(2)U34.</text>
</comment>
<feature type="binding site" evidence="10">
    <location>
        <position position="252"/>
    </location>
    <ligand>
        <name>K(+)</name>
        <dbReference type="ChEBI" id="CHEBI:29103"/>
    </ligand>
</feature>
<evidence type="ECO:0000256" key="1">
    <source>
        <dbReference type="ARBA" id="ARBA00011043"/>
    </source>
</evidence>
<evidence type="ECO:0000256" key="8">
    <source>
        <dbReference type="ARBA" id="ARBA00022958"/>
    </source>
</evidence>
<dbReference type="SUPFAM" id="SSF116878">
    <property type="entry name" value="TrmE connector domain"/>
    <property type="match status" value="1"/>
</dbReference>
<feature type="binding site" evidence="10">
    <location>
        <position position="250"/>
    </location>
    <ligand>
        <name>K(+)</name>
        <dbReference type="ChEBI" id="CHEBI:29103"/>
    </ligand>
</feature>
<dbReference type="CDD" id="cd04164">
    <property type="entry name" value="trmE"/>
    <property type="match status" value="1"/>
</dbReference>
<comment type="cofactor">
    <cofactor evidence="10">
        <name>K(+)</name>
        <dbReference type="ChEBI" id="CHEBI:29103"/>
    </cofactor>
    <text evidence="10">Binds 1 potassium ion per subunit.</text>
</comment>
<dbReference type="GO" id="GO:0002098">
    <property type="term" value="P:tRNA wobble uridine modification"/>
    <property type="evidence" value="ECO:0007669"/>
    <property type="project" value="TreeGrafter"/>
</dbReference>
<dbReference type="FunFam" id="3.30.1360.120:FF:000003">
    <property type="entry name" value="tRNA modification GTPase MnmE"/>
    <property type="match status" value="1"/>
</dbReference>
<dbReference type="GO" id="GO:0005525">
    <property type="term" value="F:GTP binding"/>
    <property type="evidence" value="ECO:0007669"/>
    <property type="project" value="UniProtKB-UniRule"/>
</dbReference>
<feature type="binding site" evidence="10">
    <location>
        <position position="256"/>
    </location>
    <ligand>
        <name>Mg(2+)</name>
        <dbReference type="ChEBI" id="CHEBI:18420"/>
    </ligand>
</feature>
<dbReference type="Pfam" id="PF10396">
    <property type="entry name" value="TrmE_N"/>
    <property type="match status" value="1"/>
</dbReference>
<feature type="binding site" evidence="10">
    <location>
        <position position="456"/>
    </location>
    <ligand>
        <name>(6S)-5-formyl-5,6,7,8-tetrahydrofolate</name>
        <dbReference type="ChEBI" id="CHEBI:57457"/>
    </ligand>
</feature>
<keyword evidence="2 10" id="KW-0963">Cytoplasm</keyword>
<dbReference type="InterPro" id="IPR006073">
    <property type="entry name" value="GTP-bd"/>
</dbReference>
<evidence type="ECO:0000256" key="2">
    <source>
        <dbReference type="ARBA" id="ARBA00022490"/>
    </source>
</evidence>
<dbReference type="Gene3D" id="3.30.1360.120">
    <property type="entry name" value="Probable tRNA modification gtpase trme, domain 1"/>
    <property type="match status" value="1"/>
</dbReference>
<reference evidence="13" key="2">
    <citation type="journal article" date="2021" name="PeerJ">
        <title>Extensive microbial diversity within the chicken gut microbiome revealed by metagenomics and culture.</title>
        <authorList>
            <person name="Gilroy R."/>
            <person name="Ravi A."/>
            <person name="Getino M."/>
            <person name="Pursley I."/>
            <person name="Horton D.L."/>
            <person name="Alikhan N.F."/>
            <person name="Baker D."/>
            <person name="Gharbi K."/>
            <person name="Hall N."/>
            <person name="Watson M."/>
            <person name="Adriaenssens E.M."/>
            <person name="Foster-Nyarko E."/>
            <person name="Jarju S."/>
            <person name="Secka A."/>
            <person name="Antonio M."/>
            <person name="Oren A."/>
            <person name="Chaudhuri R.R."/>
            <person name="La Ragione R."/>
            <person name="Hildebrand F."/>
            <person name="Pallen M.J."/>
        </authorList>
    </citation>
    <scope>NUCLEOTIDE SEQUENCE</scope>
    <source>
        <strain evidence="13">ChiSxjej2B14-6234</strain>
    </source>
</reference>
<evidence type="ECO:0000313" key="13">
    <source>
        <dbReference type="EMBL" id="HIQ72024.1"/>
    </source>
</evidence>
<dbReference type="InterPro" id="IPR027368">
    <property type="entry name" value="MnmE_dom2"/>
</dbReference>
<proteinExistence type="inferred from homology"/>
<evidence type="ECO:0000256" key="11">
    <source>
        <dbReference type="RuleBase" id="RU003313"/>
    </source>
</evidence>
<keyword evidence="6 10" id="KW-0378">Hydrolase</keyword>
<dbReference type="FunFam" id="3.40.50.300:FF:001376">
    <property type="entry name" value="tRNA modification GTPase MnmE"/>
    <property type="match status" value="1"/>
</dbReference>
<dbReference type="InterPro" id="IPR004520">
    <property type="entry name" value="GTPase_MnmE"/>
</dbReference>
<dbReference type="Pfam" id="PF12631">
    <property type="entry name" value="MnmE_helical"/>
    <property type="match status" value="1"/>
</dbReference>
<feature type="binding site" evidence="10">
    <location>
        <position position="24"/>
    </location>
    <ligand>
        <name>(6S)-5-formyl-5,6,7,8-tetrahydrofolate</name>
        <dbReference type="ChEBI" id="CHEBI:57457"/>
    </ligand>
</feature>
<dbReference type="InterPro" id="IPR027266">
    <property type="entry name" value="TrmE/GcvT-like"/>
</dbReference>
<keyword evidence="7 10" id="KW-0460">Magnesium</keyword>
<feature type="binding site" evidence="10">
    <location>
        <position position="87"/>
    </location>
    <ligand>
        <name>(6S)-5-formyl-5,6,7,8-tetrahydrofolate</name>
        <dbReference type="ChEBI" id="CHEBI:57457"/>
    </ligand>
</feature>
<dbReference type="Gene3D" id="1.20.120.430">
    <property type="entry name" value="tRNA modification GTPase MnmE domain 2"/>
    <property type="match status" value="1"/>
</dbReference>
<evidence type="ECO:0000256" key="6">
    <source>
        <dbReference type="ARBA" id="ARBA00022801"/>
    </source>
</evidence>
<feature type="binding site" evidence="10">
    <location>
        <position position="255"/>
    </location>
    <ligand>
        <name>K(+)</name>
        <dbReference type="ChEBI" id="CHEBI:29103"/>
    </ligand>
</feature>
<dbReference type="Gene3D" id="3.40.50.300">
    <property type="entry name" value="P-loop containing nucleotide triphosphate hydrolases"/>
    <property type="match status" value="1"/>
</dbReference>
<dbReference type="EMBL" id="DVFJ01000027">
    <property type="protein sequence ID" value="HIQ72024.1"/>
    <property type="molecule type" value="Genomic_DNA"/>
</dbReference>
<keyword evidence="5 10" id="KW-0547">Nucleotide-binding</keyword>